<protein>
    <submittedName>
        <fullName evidence="1">DNA topoisomerase-1</fullName>
    </submittedName>
</protein>
<keyword evidence="1" id="KW-0413">Isomerase</keyword>
<reference evidence="1 2" key="1">
    <citation type="submission" date="2016-10" db="EMBL/GenBank/DDBJ databases">
        <authorList>
            <person name="de Groot N.N."/>
        </authorList>
    </citation>
    <scope>NUCLEOTIDE SEQUENCE [LARGE SCALE GENOMIC DNA]</scope>
    <source>
        <strain evidence="1 2">IBRC-M10015</strain>
    </source>
</reference>
<dbReference type="STRING" id="890420.SAMN05216226_10786"/>
<organism evidence="1 2">
    <name type="scientific">Halovenus aranensis</name>
    <dbReference type="NCBI Taxonomy" id="890420"/>
    <lineage>
        <taxon>Archaea</taxon>
        <taxon>Methanobacteriati</taxon>
        <taxon>Methanobacteriota</taxon>
        <taxon>Stenosarchaea group</taxon>
        <taxon>Halobacteria</taxon>
        <taxon>Halobacteriales</taxon>
        <taxon>Haloarculaceae</taxon>
        <taxon>Halovenus</taxon>
    </lineage>
</organism>
<evidence type="ECO:0000313" key="2">
    <source>
        <dbReference type="Proteomes" id="UP000198856"/>
    </source>
</evidence>
<gene>
    <name evidence="1" type="ORF">SAMN05216226_10786</name>
</gene>
<dbReference type="Proteomes" id="UP000198856">
    <property type="component" value="Unassembled WGS sequence"/>
</dbReference>
<proteinExistence type="predicted"/>
<dbReference type="EMBL" id="FNFC01000007">
    <property type="protein sequence ID" value="SDJ68138.1"/>
    <property type="molecule type" value="Genomic_DNA"/>
</dbReference>
<evidence type="ECO:0000313" key="1">
    <source>
        <dbReference type="EMBL" id="SDJ68138.1"/>
    </source>
</evidence>
<name>A0A1G8VPW0_9EURY</name>
<dbReference type="GO" id="GO:0016853">
    <property type="term" value="F:isomerase activity"/>
    <property type="evidence" value="ECO:0007669"/>
    <property type="project" value="UniProtKB-KW"/>
</dbReference>
<dbReference type="OrthoDB" id="190320at2157"/>
<keyword evidence="2" id="KW-1185">Reference proteome</keyword>
<dbReference type="AlphaFoldDB" id="A0A1G8VPW0"/>
<sequence length="65" mass="7059">MAEPIQGIAGRCTTVFEESQHEEFNGVWNCPNCDGSLRVLRRGGLLLGCENYPACETGFSLPAGR</sequence>
<accession>A0A1G8VPW0</accession>